<feature type="chain" id="PRO_5045918651" description="Lipoprotein" evidence="1">
    <location>
        <begin position="20"/>
        <end position="100"/>
    </location>
</feature>
<dbReference type="PROSITE" id="PS51257">
    <property type="entry name" value="PROKAR_LIPOPROTEIN"/>
    <property type="match status" value="1"/>
</dbReference>
<proteinExistence type="predicted"/>
<evidence type="ECO:0000313" key="3">
    <source>
        <dbReference type="Proteomes" id="UP001227126"/>
    </source>
</evidence>
<feature type="signal peptide" evidence="1">
    <location>
        <begin position="1"/>
        <end position="19"/>
    </location>
</feature>
<dbReference type="Proteomes" id="UP001227126">
    <property type="component" value="Unassembled WGS sequence"/>
</dbReference>
<accession>A0ABT7FGP0</accession>
<sequence>MRIQISLVLTIGAAATLSACVEDTGSVGASGAPTAAEKACLRDVTGVTNNPDVMLIGSEFSEAGTFVRVGVGENRAPWQCIAYSDGTTASIQSLVDEGAA</sequence>
<comment type="caution">
    <text evidence="2">The sequence shown here is derived from an EMBL/GenBank/DDBJ whole genome shotgun (WGS) entry which is preliminary data.</text>
</comment>
<organism evidence="2 3">
    <name type="scientific">Sedimentitalea xiamensis</name>
    <dbReference type="NCBI Taxonomy" id="3050037"/>
    <lineage>
        <taxon>Bacteria</taxon>
        <taxon>Pseudomonadati</taxon>
        <taxon>Pseudomonadota</taxon>
        <taxon>Alphaproteobacteria</taxon>
        <taxon>Rhodobacterales</taxon>
        <taxon>Paracoccaceae</taxon>
        <taxon>Sedimentitalea</taxon>
    </lineage>
</organism>
<keyword evidence="1" id="KW-0732">Signal</keyword>
<dbReference type="EMBL" id="JASNJE010000018">
    <property type="protein sequence ID" value="MDK3074306.1"/>
    <property type="molecule type" value="Genomic_DNA"/>
</dbReference>
<keyword evidence="3" id="KW-1185">Reference proteome</keyword>
<evidence type="ECO:0000313" key="2">
    <source>
        <dbReference type="EMBL" id="MDK3074306.1"/>
    </source>
</evidence>
<protein>
    <recommendedName>
        <fullName evidence="4">Lipoprotein</fullName>
    </recommendedName>
</protein>
<name>A0ABT7FGP0_9RHOB</name>
<evidence type="ECO:0000256" key="1">
    <source>
        <dbReference type="SAM" id="SignalP"/>
    </source>
</evidence>
<dbReference type="RefSeq" id="WP_284486239.1">
    <property type="nucleotide sequence ID" value="NZ_JASNJE010000018.1"/>
</dbReference>
<gene>
    <name evidence="2" type="ORF">QO034_14440</name>
</gene>
<reference evidence="2 3" key="1">
    <citation type="submission" date="2023-05" db="EMBL/GenBank/DDBJ databases">
        <title>Sedimentitalea sp. nov. JM2-8.</title>
        <authorList>
            <person name="Huang J."/>
        </authorList>
    </citation>
    <scope>NUCLEOTIDE SEQUENCE [LARGE SCALE GENOMIC DNA]</scope>
    <source>
        <strain evidence="2 3">JM2-8</strain>
    </source>
</reference>
<evidence type="ECO:0008006" key="4">
    <source>
        <dbReference type="Google" id="ProtNLM"/>
    </source>
</evidence>